<dbReference type="Pfam" id="PF13349">
    <property type="entry name" value="DUF4097"/>
    <property type="match status" value="1"/>
</dbReference>
<protein>
    <submittedName>
        <fullName evidence="3">Putative adhesin</fullName>
    </submittedName>
</protein>
<reference evidence="3 4" key="1">
    <citation type="submission" date="2018-04" db="EMBL/GenBank/DDBJ databases">
        <title>Genomic Encyclopedia of Type Strains, Phase IV (KMG-IV): sequencing the most valuable type-strain genomes for metagenomic binning, comparative biology and taxonomic classification.</title>
        <authorList>
            <person name="Goeker M."/>
        </authorList>
    </citation>
    <scope>NUCLEOTIDE SEQUENCE [LARGE SCALE GENOMIC DNA]</scope>
    <source>
        <strain evidence="3 4">DSM 20705</strain>
    </source>
</reference>
<accession>A0A2U1E5Z7</accession>
<feature type="domain" description="YvlB/LiaX N-terminal" evidence="2">
    <location>
        <begin position="7"/>
        <end position="32"/>
    </location>
</feature>
<dbReference type="InterPro" id="IPR053959">
    <property type="entry name" value="YvlB/LiaX_N"/>
</dbReference>
<sequence length="374" mass="41218">MKEKEIILKMISDGKISAEEGAELLEEIEKSRKNYGSSQEKQNNLSFTENLKRELNSYSKNISDREIPEQIIGVISPKRAVNVNSTFEREFDDIDKIIIEVTESKILITGTDSEKVKLKIRSDKFFEEDELDKYFTLNEEDGLLKLSQKKNKNTREFFGIKVQGLTLGKSICEVSIPRDKYFEFISARSAVGDIEIYNAQSNKISVIASAGRVKIKDIDCSIADLSSNASSVTIENSSVNDYASLSTMAGSVFIENTISPTVKADTKAGSISVSNSDISELVARTFAGSIDVSRIIGEPISYTLTTTTGSVNLDTANVQNVKAFCASNKFFSSIKCSKNYRSGSGDENEAVYVKGDEIGLNVHLATQMGKINIM</sequence>
<comment type="caution">
    <text evidence="3">The sequence shown here is derived from an EMBL/GenBank/DDBJ whole genome shotgun (WGS) entry which is preliminary data.</text>
</comment>
<gene>
    <name evidence="3" type="ORF">C7381_102248</name>
</gene>
<dbReference type="Pfam" id="PF22746">
    <property type="entry name" value="SHOCT-like_DUF2089-C"/>
    <property type="match status" value="1"/>
</dbReference>
<proteinExistence type="predicted"/>
<dbReference type="EMBL" id="QEKV01000002">
    <property type="protein sequence ID" value="PVY95357.1"/>
    <property type="molecule type" value="Genomic_DNA"/>
</dbReference>
<dbReference type="RefSeq" id="WP_165803570.1">
    <property type="nucleotide sequence ID" value="NZ_QEKV01000002.1"/>
</dbReference>
<name>A0A2U1E5Z7_9FIRM</name>
<evidence type="ECO:0000259" key="1">
    <source>
        <dbReference type="Pfam" id="PF13349"/>
    </source>
</evidence>
<evidence type="ECO:0000313" key="4">
    <source>
        <dbReference type="Proteomes" id="UP000245793"/>
    </source>
</evidence>
<dbReference type="InterPro" id="IPR025164">
    <property type="entry name" value="Toastrack_DUF4097"/>
</dbReference>
<organism evidence="3 4">
    <name type="scientific">Ezakiella coagulans</name>
    <dbReference type="NCBI Taxonomy" id="46507"/>
    <lineage>
        <taxon>Bacteria</taxon>
        <taxon>Bacillati</taxon>
        <taxon>Bacillota</taxon>
        <taxon>Tissierellia</taxon>
        <taxon>Ezakiella</taxon>
    </lineage>
</organism>
<dbReference type="Proteomes" id="UP000245793">
    <property type="component" value="Unassembled WGS sequence"/>
</dbReference>
<evidence type="ECO:0000259" key="2">
    <source>
        <dbReference type="Pfam" id="PF22746"/>
    </source>
</evidence>
<keyword evidence="4" id="KW-1185">Reference proteome</keyword>
<dbReference type="AlphaFoldDB" id="A0A2U1E5Z7"/>
<feature type="domain" description="DUF4097" evidence="1">
    <location>
        <begin position="94"/>
        <end position="317"/>
    </location>
</feature>
<evidence type="ECO:0000313" key="3">
    <source>
        <dbReference type="EMBL" id="PVY95357.1"/>
    </source>
</evidence>